<feature type="non-terminal residue" evidence="5">
    <location>
        <position position="163"/>
    </location>
</feature>
<proteinExistence type="inferred from homology"/>
<reference evidence="5" key="1">
    <citation type="submission" date="2021-02" db="EMBL/GenBank/DDBJ databases">
        <title>Comparative genomics reveals that relaxation of natural selection precedes convergent phenotypic evolution of cavefish.</title>
        <authorList>
            <person name="Peng Z."/>
        </authorList>
    </citation>
    <scope>NUCLEOTIDE SEQUENCE</scope>
    <source>
        <tissue evidence="5">Muscle</tissue>
    </source>
</reference>
<evidence type="ECO:0000256" key="2">
    <source>
        <dbReference type="ARBA" id="ARBA00023054"/>
    </source>
</evidence>
<protein>
    <submittedName>
        <fullName evidence="5">Coiled-coil domain-containing protein 149-B-like</fullName>
    </submittedName>
</protein>
<evidence type="ECO:0000256" key="4">
    <source>
        <dbReference type="SAM" id="MobiDB-lite"/>
    </source>
</evidence>
<dbReference type="Proteomes" id="UP001059041">
    <property type="component" value="Linkage Group LG1"/>
</dbReference>
<organism evidence="5 6">
    <name type="scientific">Triplophysa rosa</name>
    <name type="common">Cave loach</name>
    <dbReference type="NCBI Taxonomy" id="992332"/>
    <lineage>
        <taxon>Eukaryota</taxon>
        <taxon>Metazoa</taxon>
        <taxon>Chordata</taxon>
        <taxon>Craniata</taxon>
        <taxon>Vertebrata</taxon>
        <taxon>Euteleostomi</taxon>
        <taxon>Actinopterygii</taxon>
        <taxon>Neopterygii</taxon>
        <taxon>Teleostei</taxon>
        <taxon>Ostariophysi</taxon>
        <taxon>Cypriniformes</taxon>
        <taxon>Nemacheilidae</taxon>
        <taxon>Triplophysa</taxon>
    </lineage>
</organism>
<keyword evidence="2 3" id="KW-0175">Coiled coil</keyword>
<comment type="caution">
    <text evidence="5">The sequence shown here is derived from an EMBL/GenBank/DDBJ whole genome shotgun (WGS) entry which is preliminary data.</text>
</comment>
<evidence type="ECO:0000256" key="1">
    <source>
        <dbReference type="ARBA" id="ARBA00005872"/>
    </source>
</evidence>
<feature type="region of interest" description="Disordered" evidence="4">
    <location>
        <begin position="1"/>
        <end position="29"/>
    </location>
</feature>
<name>A0A9W7X6V1_TRIRA</name>
<comment type="similarity">
    <text evidence="1">Belongs to the CCDC149 family.</text>
</comment>
<dbReference type="AlphaFoldDB" id="A0A9W7X6V1"/>
<keyword evidence="6" id="KW-1185">Reference proteome</keyword>
<dbReference type="PANTHER" id="PTHR21682">
    <property type="entry name" value="COILED-COIL DOMAIN-CONTAINING PROTEIN 149"/>
    <property type="match status" value="1"/>
</dbReference>
<dbReference type="Pfam" id="PF09789">
    <property type="entry name" value="CC149"/>
    <property type="match status" value="1"/>
</dbReference>
<sequence>MNASDRRESDWRGLVNEDDEPSLPPEKRNQVNLAQLLMDSREKNKKLAEEVKELTQRLSEIQGDNKLLRMTITKQRLGDEEVGVRHFPAHEREGLVRQLEQAALQREELEHNLKTVSDELQDIRAECTVFKEKAERLNRELNHILGGQEKRIIDVDVLCMENR</sequence>
<accession>A0A9W7X6V1</accession>
<dbReference type="EMBL" id="JAFHDT010000001">
    <property type="protein sequence ID" value="KAI7815001.1"/>
    <property type="molecule type" value="Genomic_DNA"/>
</dbReference>
<feature type="compositionally biased region" description="Basic and acidic residues" evidence="4">
    <location>
        <begin position="1"/>
        <end position="11"/>
    </location>
</feature>
<dbReference type="InterPro" id="IPR019179">
    <property type="entry name" value="CC149"/>
</dbReference>
<gene>
    <name evidence="5" type="ORF">IRJ41_024703</name>
</gene>
<feature type="coiled-coil region" evidence="3">
    <location>
        <begin position="92"/>
        <end position="140"/>
    </location>
</feature>
<evidence type="ECO:0000313" key="6">
    <source>
        <dbReference type="Proteomes" id="UP001059041"/>
    </source>
</evidence>
<evidence type="ECO:0000256" key="3">
    <source>
        <dbReference type="SAM" id="Coils"/>
    </source>
</evidence>
<dbReference type="PANTHER" id="PTHR21682:SF2">
    <property type="entry name" value="COILED-COIL DOMAIN-CONTAINING PROTEIN 149"/>
    <property type="match status" value="1"/>
</dbReference>
<evidence type="ECO:0000313" key="5">
    <source>
        <dbReference type="EMBL" id="KAI7815001.1"/>
    </source>
</evidence>
<feature type="coiled-coil region" evidence="3">
    <location>
        <begin position="37"/>
        <end position="64"/>
    </location>
</feature>